<evidence type="ECO:0000313" key="1">
    <source>
        <dbReference type="EMBL" id="MCW6512990.1"/>
    </source>
</evidence>
<comment type="caution">
    <text evidence="1">The sequence shown here is derived from an EMBL/GenBank/DDBJ whole genome shotgun (WGS) entry which is preliminary data.</text>
</comment>
<gene>
    <name evidence="1" type="ORF">M8523_34565</name>
</gene>
<protein>
    <submittedName>
        <fullName evidence="1">Uncharacterized protein</fullName>
    </submittedName>
</protein>
<dbReference type="AlphaFoldDB" id="A0AA41Z563"/>
<proteinExistence type="predicted"/>
<sequence length="276" mass="30274">MPVSTMTDLKAIKTQARTLDPFSRLVLAADLLTTNKTFSPAGTDIRREKHLAPNGRRLWPMIGGSDLCLDGCFAAFETDLFPLRYKSGETVNLVVMTCPAVEAIGHKIGHPVHVIMIGDATHKPAGLAALSYGAYAVDDHSEDDDIVSGPEAGYDRWRAVSLQAELERPYFSPVAVSSDAIEVTLPKTMSASRFEKELLDGLARNNLGAWAMRDEGIFYCAKDLQIDPHLLQRATKWSDGSLSKASALMLMNTGSDIDRIASVIERMLVRYAFDIE</sequence>
<dbReference type="EMBL" id="JAMOIM010000081">
    <property type="protein sequence ID" value="MCW6512990.1"/>
    <property type="molecule type" value="Genomic_DNA"/>
</dbReference>
<dbReference type="Proteomes" id="UP001165667">
    <property type="component" value="Unassembled WGS sequence"/>
</dbReference>
<organism evidence="1 2">
    <name type="scientific">Lichenifustis flavocetrariae</name>
    <dbReference type="NCBI Taxonomy" id="2949735"/>
    <lineage>
        <taxon>Bacteria</taxon>
        <taxon>Pseudomonadati</taxon>
        <taxon>Pseudomonadota</taxon>
        <taxon>Alphaproteobacteria</taxon>
        <taxon>Hyphomicrobiales</taxon>
        <taxon>Lichenihabitantaceae</taxon>
        <taxon>Lichenifustis</taxon>
    </lineage>
</organism>
<evidence type="ECO:0000313" key="2">
    <source>
        <dbReference type="Proteomes" id="UP001165667"/>
    </source>
</evidence>
<reference evidence="1" key="1">
    <citation type="submission" date="2022-05" db="EMBL/GenBank/DDBJ databases">
        <authorList>
            <person name="Pankratov T."/>
        </authorList>
    </citation>
    <scope>NUCLEOTIDE SEQUENCE</scope>
    <source>
        <strain evidence="1">BP6-180914</strain>
    </source>
</reference>
<accession>A0AA41Z563</accession>
<dbReference type="RefSeq" id="WP_282589366.1">
    <property type="nucleotide sequence ID" value="NZ_JAMOIM010000081.1"/>
</dbReference>
<keyword evidence="2" id="KW-1185">Reference proteome</keyword>
<name>A0AA41Z563_9HYPH</name>